<name>A0A6G0ZD45_APHCR</name>
<evidence type="ECO:0000256" key="1">
    <source>
        <dbReference type="ARBA" id="ARBA00004123"/>
    </source>
</evidence>
<dbReference type="Pfam" id="PF02319">
    <property type="entry name" value="WHD_E2F_TDP"/>
    <property type="match status" value="1"/>
</dbReference>
<comment type="caution">
    <text evidence="10">The sequence shown here is derived from an EMBL/GenBank/DDBJ whole genome shotgun (WGS) entry which is preliminary data.</text>
</comment>
<evidence type="ECO:0000313" key="11">
    <source>
        <dbReference type="Proteomes" id="UP000478052"/>
    </source>
</evidence>
<dbReference type="EMBL" id="VUJU01000790">
    <property type="protein sequence ID" value="KAF0768342.1"/>
    <property type="molecule type" value="Genomic_DNA"/>
</dbReference>
<dbReference type="GO" id="GO:0000977">
    <property type="term" value="F:RNA polymerase II transcription regulatory region sequence-specific DNA binding"/>
    <property type="evidence" value="ECO:0007669"/>
    <property type="project" value="TreeGrafter"/>
</dbReference>
<dbReference type="GO" id="GO:0005667">
    <property type="term" value="C:transcription regulator complex"/>
    <property type="evidence" value="ECO:0007669"/>
    <property type="project" value="InterPro"/>
</dbReference>
<sequence>FIRHFVLHLQARSRHPCSHCAASKAAGRWCVMSSSSSTSSSYVVVKQENETTSQAVPVVNMAPIPAYKRRRNEKPGKGLRHFAMRVCEKVRSKMVTTYNEVADELVAEYPEGSNAEQYDQKNVRRRVYDALNVLMAMNIISKEKKEIKWIGLPVTSYQESTTLTQEREDLMARLNEKQAFLHELIVQQVTFKQLVEKNKKYEQIHGRPSSASVLSLPFIAIKADPGTVIDCSISQDKKEYLFGFSNSYEIVEDMDLLKSMNLSLGLNTGTSTAEQLEQAKTCVPKKLHEFLSRIAVESSALDVVEEQPKKKFKSS</sequence>
<dbReference type="InterPro" id="IPR036388">
    <property type="entry name" value="WH-like_DNA-bd_sf"/>
</dbReference>
<keyword evidence="6 7" id="KW-0539">Nucleus</keyword>
<dbReference type="CDD" id="cd14458">
    <property type="entry name" value="DP_DD"/>
    <property type="match status" value="1"/>
</dbReference>
<evidence type="ECO:0000256" key="7">
    <source>
        <dbReference type="RuleBase" id="RU003796"/>
    </source>
</evidence>
<dbReference type="GO" id="GO:0000981">
    <property type="term" value="F:DNA-binding transcription factor activity, RNA polymerase II-specific"/>
    <property type="evidence" value="ECO:0007669"/>
    <property type="project" value="TreeGrafter"/>
</dbReference>
<protein>
    <submittedName>
        <fullName evidence="10">Transcription factor Dp-1-like</fullName>
    </submittedName>
</protein>
<dbReference type="InterPro" id="IPR015648">
    <property type="entry name" value="Transcrpt_fac_DP"/>
</dbReference>
<evidence type="ECO:0000256" key="2">
    <source>
        <dbReference type="ARBA" id="ARBA00010940"/>
    </source>
</evidence>
<gene>
    <name evidence="10" type="ORF">FWK35_00002308</name>
</gene>
<dbReference type="AlphaFoldDB" id="A0A6G0ZD45"/>
<evidence type="ECO:0000256" key="3">
    <source>
        <dbReference type="ARBA" id="ARBA00023015"/>
    </source>
</evidence>
<dbReference type="Pfam" id="PF08781">
    <property type="entry name" value="DP"/>
    <property type="match status" value="1"/>
</dbReference>
<dbReference type="Gene3D" id="1.20.140.80">
    <property type="entry name" value="Transcription factor DP"/>
    <property type="match status" value="1"/>
</dbReference>
<dbReference type="PANTHER" id="PTHR12548:SF9">
    <property type="entry name" value="TRANSCRIPTION FACTOR DP"/>
    <property type="match status" value="1"/>
</dbReference>
<dbReference type="GO" id="GO:0005634">
    <property type="term" value="C:nucleus"/>
    <property type="evidence" value="ECO:0007669"/>
    <property type="project" value="UniProtKB-SubCell"/>
</dbReference>
<keyword evidence="3 7" id="KW-0805">Transcription regulation</keyword>
<keyword evidence="5 7" id="KW-0804">Transcription</keyword>
<keyword evidence="4 7" id="KW-0238">DNA-binding</keyword>
<evidence type="ECO:0000256" key="5">
    <source>
        <dbReference type="ARBA" id="ARBA00023163"/>
    </source>
</evidence>
<dbReference type="InterPro" id="IPR003316">
    <property type="entry name" value="E2F_WHTH_DNA-bd_dom"/>
</dbReference>
<keyword evidence="11" id="KW-1185">Reference proteome</keyword>
<dbReference type="OrthoDB" id="552115at2759"/>
<dbReference type="Gene3D" id="1.10.10.10">
    <property type="entry name" value="Winged helix-like DNA-binding domain superfamily/Winged helix DNA-binding domain"/>
    <property type="match status" value="1"/>
</dbReference>
<evidence type="ECO:0000313" key="10">
    <source>
        <dbReference type="EMBL" id="KAF0768342.1"/>
    </source>
</evidence>
<reference evidence="10 11" key="1">
    <citation type="submission" date="2019-08" db="EMBL/GenBank/DDBJ databases">
        <title>Whole genome of Aphis craccivora.</title>
        <authorList>
            <person name="Voronova N.V."/>
            <person name="Shulinski R.S."/>
            <person name="Bandarenka Y.V."/>
            <person name="Zhorov D.G."/>
            <person name="Warner D."/>
        </authorList>
    </citation>
    <scope>NUCLEOTIDE SEQUENCE [LARGE SCALE GENOMIC DNA]</scope>
    <source>
        <strain evidence="10">180601</strain>
        <tissue evidence="10">Whole Body</tissue>
    </source>
</reference>
<evidence type="ECO:0000259" key="8">
    <source>
        <dbReference type="SMART" id="SM01138"/>
    </source>
</evidence>
<dbReference type="GO" id="GO:0051726">
    <property type="term" value="P:regulation of cell cycle"/>
    <property type="evidence" value="ECO:0007669"/>
    <property type="project" value="InterPro"/>
</dbReference>
<feature type="domain" description="Transcription factor DP C-terminal" evidence="8">
    <location>
        <begin position="158"/>
        <end position="302"/>
    </location>
</feature>
<dbReference type="PIRSF" id="PIRSF009404">
    <property type="entry name" value="Transcription_factor_DP"/>
    <property type="match status" value="1"/>
</dbReference>
<dbReference type="InterPro" id="IPR037241">
    <property type="entry name" value="E2F-DP_heterodim"/>
</dbReference>
<feature type="non-terminal residue" evidence="10">
    <location>
        <position position="1"/>
    </location>
</feature>
<dbReference type="SMART" id="SM01372">
    <property type="entry name" value="E2F_TDP"/>
    <property type="match status" value="1"/>
</dbReference>
<comment type="subcellular location">
    <subcellularLocation>
        <location evidence="1 7">Nucleus</location>
    </subcellularLocation>
</comment>
<dbReference type="SUPFAM" id="SSF144074">
    <property type="entry name" value="E2F-DP heterodimerization region"/>
    <property type="match status" value="1"/>
</dbReference>
<accession>A0A6G0ZD45</accession>
<comment type="similarity">
    <text evidence="2 7">Belongs to the E2F/DP family.</text>
</comment>
<dbReference type="FunFam" id="1.10.10.10:FF:000047">
    <property type="entry name" value="Transcription factor"/>
    <property type="match status" value="1"/>
</dbReference>
<proteinExistence type="inferred from homology"/>
<organism evidence="10 11">
    <name type="scientific">Aphis craccivora</name>
    <name type="common">Cowpea aphid</name>
    <dbReference type="NCBI Taxonomy" id="307492"/>
    <lineage>
        <taxon>Eukaryota</taxon>
        <taxon>Metazoa</taxon>
        <taxon>Ecdysozoa</taxon>
        <taxon>Arthropoda</taxon>
        <taxon>Hexapoda</taxon>
        <taxon>Insecta</taxon>
        <taxon>Pterygota</taxon>
        <taxon>Neoptera</taxon>
        <taxon>Paraneoptera</taxon>
        <taxon>Hemiptera</taxon>
        <taxon>Sternorrhyncha</taxon>
        <taxon>Aphidomorpha</taxon>
        <taxon>Aphidoidea</taxon>
        <taxon>Aphididae</taxon>
        <taxon>Aphidini</taxon>
        <taxon>Aphis</taxon>
        <taxon>Aphis</taxon>
    </lineage>
</organism>
<evidence type="ECO:0000256" key="6">
    <source>
        <dbReference type="ARBA" id="ARBA00023242"/>
    </source>
</evidence>
<dbReference type="Proteomes" id="UP000478052">
    <property type="component" value="Unassembled WGS sequence"/>
</dbReference>
<feature type="domain" description="E2F/DP family winged-helix DNA-binding" evidence="9">
    <location>
        <begin position="74"/>
        <end position="151"/>
    </location>
</feature>
<dbReference type="SMART" id="SM01138">
    <property type="entry name" value="DP"/>
    <property type="match status" value="1"/>
</dbReference>
<dbReference type="InterPro" id="IPR036390">
    <property type="entry name" value="WH_DNA-bd_sf"/>
</dbReference>
<evidence type="ECO:0000256" key="4">
    <source>
        <dbReference type="ARBA" id="ARBA00023125"/>
    </source>
</evidence>
<dbReference type="SUPFAM" id="SSF46785">
    <property type="entry name" value="Winged helix' DNA-binding domain"/>
    <property type="match status" value="1"/>
</dbReference>
<dbReference type="InterPro" id="IPR038168">
    <property type="entry name" value="TF_DP_C_sf"/>
</dbReference>
<evidence type="ECO:0000259" key="9">
    <source>
        <dbReference type="SMART" id="SM01372"/>
    </source>
</evidence>
<dbReference type="InterPro" id="IPR014889">
    <property type="entry name" value="Transc_factor_DP_C"/>
</dbReference>
<dbReference type="PANTHER" id="PTHR12548">
    <property type="entry name" value="TRANSCRIPTION FACTOR DP"/>
    <property type="match status" value="1"/>
</dbReference>